<dbReference type="AlphaFoldDB" id="A0A3E4QRF1"/>
<organism evidence="3 4">
    <name type="scientific">Collinsella tanakaei</name>
    <dbReference type="NCBI Taxonomy" id="626935"/>
    <lineage>
        <taxon>Bacteria</taxon>
        <taxon>Bacillati</taxon>
        <taxon>Actinomycetota</taxon>
        <taxon>Coriobacteriia</taxon>
        <taxon>Coriobacteriales</taxon>
        <taxon>Coriobacteriaceae</taxon>
        <taxon>Collinsella</taxon>
    </lineage>
</organism>
<keyword evidence="2" id="KW-1133">Transmembrane helix</keyword>
<protein>
    <submittedName>
        <fullName evidence="3">Uncharacterized protein</fullName>
    </submittedName>
</protein>
<evidence type="ECO:0000256" key="1">
    <source>
        <dbReference type="SAM" id="MobiDB-lite"/>
    </source>
</evidence>
<feature type="region of interest" description="Disordered" evidence="1">
    <location>
        <begin position="48"/>
        <end position="80"/>
    </location>
</feature>
<keyword evidence="2" id="KW-0472">Membrane</keyword>
<sequence length="80" mass="8759">MPGYEILIMLAIVVLLVIAALFAVPRVMRTWTAATSPADERIEYATHMGKAVDQGPAPGDTAERERMGHRETEGAPIRQL</sequence>
<comment type="caution">
    <text evidence="3">The sequence shown here is derived from an EMBL/GenBank/DDBJ whole genome shotgun (WGS) entry which is preliminary data.</text>
</comment>
<reference evidence="3 4" key="1">
    <citation type="submission" date="2018-08" db="EMBL/GenBank/DDBJ databases">
        <title>A genome reference for cultivated species of the human gut microbiota.</title>
        <authorList>
            <person name="Zou Y."/>
            <person name="Xue W."/>
            <person name="Luo G."/>
        </authorList>
    </citation>
    <scope>NUCLEOTIDE SEQUENCE [LARGE SCALE GENOMIC DNA]</scope>
    <source>
        <strain evidence="3 4">TF08-14</strain>
    </source>
</reference>
<name>A0A3E4QRF1_9ACTN</name>
<feature type="compositionally biased region" description="Basic and acidic residues" evidence="1">
    <location>
        <begin position="61"/>
        <end position="73"/>
    </location>
</feature>
<evidence type="ECO:0000313" key="3">
    <source>
        <dbReference type="EMBL" id="RGL09712.1"/>
    </source>
</evidence>
<evidence type="ECO:0000256" key="2">
    <source>
        <dbReference type="SAM" id="Phobius"/>
    </source>
</evidence>
<accession>A0A3E4QRF1</accession>
<keyword evidence="2" id="KW-0812">Transmembrane</keyword>
<feature type="transmembrane region" description="Helical" evidence="2">
    <location>
        <begin position="6"/>
        <end position="24"/>
    </location>
</feature>
<dbReference type="Proteomes" id="UP000260943">
    <property type="component" value="Unassembled WGS sequence"/>
</dbReference>
<dbReference type="EMBL" id="QSRJ01000008">
    <property type="protein sequence ID" value="RGL09712.1"/>
    <property type="molecule type" value="Genomic_DNA"/>
</dbReference>
<evidence type="ECO:0000313" key="4">
    <source>
        <dbReference type="Proteomes" id="UP000260943"/>
    </source>
</evidence>
<proteinExistence type="predicted"/>
<gene>
    <name evidence="3" type="ORF">DXC81_07445</name>
</gene>
<dbReference type="RefSeq" id="WP_117679847.1">
    <property type="nucleotide sequence ID" value="NZ_JAQCWE010000011.1"/>
</dbReference>